<dbReference type="InterPro" id="IPR050149">
    <property type="entry name" value="Collagen_superfamily"/>
</dbReference>
<dbReference type="GO" id="GO:0030198">
    <property type="term" value="P:extracellular matrix organization"/>
    <property type="evidence" value="ECO:0007669"/>
    <property type="project" value="TreeGrafter"/>
</dbReference>
<feature type="compositionally biased region" description="Basic and acidic residues" evidence="1">
    <location>
        <begin position="427"/>
        <end position="438"/>
    </location>
</feature>
<dbReference type="Pfam" id="PF01391">
    <property type="entry name" value="Collagen"/>
    <property type="match status" value="2"/>
</dbReference>
<feature type="compositionally biased region" description="Low complexity" evidence="1">
    <location>
        <begin position="405"/>
        <end position="426"/>
    </location>
</feature>
<proteinExistence type="predicted"/>
<evidence type="ECO:0000256" key="2">
    <source>
        <dbReference type="SAM" id="Phobius"/>
    </source>
</evidence>
<dbReference type="Proteomes" id="UP000694388">
    <property type="component" value="Unplaced"/>
</dbReference>
<dbReference type="PANTHER" id="PTHR24023">
    <property type="entry name" value="COLLAGEN ALPHA"/>
    <property type="match status" value="1"/>
</dbReference>
<name>A0A8C4WNX8_EPTBU</name>
<sequence>MEGKTGNSKKLALGRVNVGYKRSSHLFLPSTGIEDGSRCVRCQGPGALRVAVGSLYILCVILTICVAVLAHVAGPSTTNTSLISAEATHLQQAFLSLQQDSNHLAASIKASNAQLSNLTRNHVSILSSNQVFAHEITEVWNALSLLNRTADEYEISAQGLAFTTAHLHEEMQNERQARQTDRELLKVLNDTIVAQANATARLSARADAAESWAWSQWVNASMAMRHNQAAALHLSTMLAEAQLTSAQTFTDVQQQTDTVAEMASQVGKYFIGEELGGATAQLDQLEAQAQQRYATLDARATTHALQLAGIRKNQNSTEQHLQDLVDDLKTTQSTCGQRVASGTEDLAYVNSTILQLQQDSTWIQVRIDELNSKLDMEISNLSAVIDELQKVDSHHDELLLNFTMQKGDPGPKGQQGYQGYPGLPGQKGEKGQKGEYGLRGHNGLQGPKGEAGTPGNKGKQGARGLPGRKGNRGYPGHVGSHGEQGIKGDQGLVGPPGPVGEKGQQGVQGPPGRIGEPGEQGPLGPSGFPGERGPMGKTGVHGPKGLTGPPGLPGPRGLPGRAIAPWAGQTTCPPPHLLAKITCFGGILIIINDLSDALENPLYSSLQTSPHNAEQFHIPTSGRAEALRRISKCFQSTPVLDSPFFLDFSPHQEDTSGRLKKCKYNESETSEIENYDN</sequence>
<evidence type="ECO:0008006" key="5">
    <source>
        <dbReference type="Google" id="ProtNLM"/>
    </source>
</evidence>
<dbReference type="InterPro" id="IPR008160">
    <property type="entry name" value="Collagen"/>
</dbReference>
<evidence type="ECO:0000256" key="1">
    <source>
        <dbReference type="SAM" id="MobiDB-lite"/>
    </source>
</evidence>
<keyword evidence="2" id="KW-0472">Membrane</keyword>
<keyword evidence="2" id="KW-0812">Transmembrane</keyword>
<evidence type="ECO:0000313" key="4">
    <source>
        <dbReference type="Proteomes" id="UP000694388"/>
    </source>
</evidence>
<evidence type="ECO:0000313" key="3">
    <source>
        <dbReference type="Ensembl" id="ENSEBUP00000008009.1"/>
    </source>
</evidence>
<organism evidence="3 4">
    <name type="scientific">Eptatretus burgeri</name>
    <name type="common">Inshore hagfish</name>
    <dbReference type="NCBI Taxonomy" id="7764"/>
    <lineage>
        <taxon>Eukaryota</taxon>
        <taxon>Metazoa</taxon>
        <taxon>Chordata</taxon>
        <taxon>Craniata</taxon>
        <taxon>Vertebrata</taxon>
        <taxon>Cyclostomata</taxon>
        <taxon>Myxini</taxon>
        <taxon>Myxiniformes</taxon>
        <taxon>Myxinidae</taxon>
        <taxon>Eptatretinae</taxon>
        <taxon>Eptatretus</taxon>
    </lineage>
</organism>
<feature type="region of interest" description="Disordered" evidence="1">
    <location>
        <begin position="405"/>
        <end position="557"/>
    </location>
</feature>
<dbReference type="Ensembl" id="ENSEBUT00000008502.1">
    <property type="protein sequence ID" value="ENSEBUP00000008009.1"/>
    <property type="gene ID" value="ENSEBUG00000005197.1"/>
</dbReference>
<dbReference type="GO" id="GO:0005615">
    <property type="term" value="C:extracellular space"/>
    <property type="evidence" value="ECO:0007669"/>
    <property type="project" value="TreeGrafter"/>
</dbReference>
<dbReference type="AlphaFoldDB" id="A0A8C4WNX8"/>
<feature type="transmembrane region" description="Helical" evidence="2">
    <location>
        <begin position="55"/>
        <end position="74"/>
    </location>
</feature>
<protein>
    <recommendedName>
        <fullName evidence="5">Scavenger receptor class A member 3</fullName>
    </recommendedName>
</protein>
<dbReference type="GO" id="GO:0030020">
    <property type="term" value="F:extracellular matrix structural constituent conferring tensile strength"/>
    <property type="evidence" value="ECO:0007669"/>
    <property type="project" value="TreeGrafter"/>
</dbReference>
<dbReference type="GO" id="GO:0031012">
    <property type="term" value="C:extracellular matrix"/>
    <property type="evidence" value="ECO:0007669"/>
    <property type="project" value="TreeGrafter"/>
</dbReference>
<reference evidence="3" key="1">
    <citation type="submission" date="2025-08" db="UniProtKB">
        <authorList>
            <consortium name="Ensembl"/>
        </authorList>
    </citation>
    <scope>IDENTIFICATION</scope>
</reference>
<keyword evidence="4" id="KW-1185">Reference proteome</keyword>
<dbReference type="PANTHER" id="PTHR24023:SF1112">
    <property type="entry name" value="COL_CUTICLE_N DOMAIN-CONTAINING PROTEIN-RELATED"/>
    <property type="match status" value="1"/>
</dbReference>
<dbReference type="GeneTree" id="ENSGT00940000158238"/>
<reference evidence="3" key="2">
    <citation type="submission" date="2025-09" db="UniProtKB">
        <authorList>
            <consortium name="Ensembl"/>
        </authorList>
    </citation>
    <scope>IDENTIFICATION</scope>
</reference>
<accession>A0A8C4WNX8</accession>
<keyword evidence="2" id="KW-1133">Transmembrane helix</keyword>